<protein>
    <submittedName>
        <fullName evidence="2">Uncharacterized protein</fullName>
    </submittedName>
</protein>
<accession>A0A517P3P2</accession>
<keyword evidence="1" id="KW-0472">Membrane</keyword>
<proteinExistence type="predicted"/>
<dbReference type="AlphaFoldDB" id="A0A517P3P2"/>
<keyword evidence="3" id="KW-1185">Reference proteome</keyword>
<feature type="transmembrane region" description="Helical" evidence="1">
    <location>
        <begin position="44"/>
        <end position="61"/>
    </location>
</feature>
<keyword evidence="1" id="KW-0812">Transmembrane</keyword>
<reference evidence="2 3" key="1">
    <citation type="submission" date="2019-02" db="EMBL/GenBank/DDBJ databases">
        <title>Deep-cultivation of Planctomycetes and their phenomic and genomic characterization uncovers novel biology.</title>
        <authorList>
            <person name="Wiegand S."/>
            <person name="Jogler M."/>
            <person name="Boedeker C."/>
            <person name="Pinto D."/>
            <person name="Vollmers J."/>
            <person name="Rivas-Marin E."/>
            <person name="Kohn T."/>
            <person name="Peeters S.H."/>
            <person name="Heuer A."/>
            <person name="Rast P."/>
            <person name="Oberbeckmann S."/>
            <person name="Bunk B."/>
            <person name="Jeske O."/>
            <person name="Meyerdierks A."/>
            <person name="Storesund J.E."/>
            <person name="Kallscheuer N."/>
            <person name="Luecker S."/>
            <person name="Lage O.M."/>
            <person name="Pohl T."/>
            <person name="Merkel B.J."/>
            <person name="Hornburger P."/>
            <person name="Mueller R.-W."/>
            <person name="Bruemmer F."/>
            <person name="Labrenz M."/>
            <person name="Spormann A.M."/>
            <person name="Op den Camp H."/>
            <person name="Overmann J."/>
            <person name="Amann R."/>
            <person name="Jetten M.S.M."/>
            <person name="Mascher T."/>
            <person name="Medema M.H."/>
            <person name="Devos D.P."/>
            <person name="Kaster A.-K."/>
            <person name="Ovreas L."/>
            <person name="Rohde M."/>
            <person name="Galperin M.Y."/>
            <person name="Jogler C."/>
        </authorList>
    </citation>
    <scope>NUCLEOTIDE SEQUENCE [LARGE SCALE GENOMIC DNA]</scope>
    <source>
        <strain evidence="2 3">CA12</strain>
    </source>
</reference>
<feature type="transmembrane region" description="Helical" evidence="1">
    <location>
        <begin position="73"/>
        <end position="92"/>
    </location>
</feature>
<evidence type="ECO:0000313" key="2">
    <source>
        <dbReference type="EMBL" id="QDT13988.1"/>
    </source>
</evidence>
<organism evidence="2 3">
    <name type="scientific">Alienimonas californiensis</name>
    <dbReference type="NCBI Taxonomy" id="2527989"/>
    <lineage>
        <taxon>Bacteria</taxon>
        <taxon>Pseudomonadati</taxon>
        <taxon>Planctomycetota</taxon>
        <taxon>Planctomycetia</taxon>
        <taxon>Planctomycetales</taxon>
        <taxon>Planctomycetaceae</taxon>
        <taxon>Alienimonas</taxon>
    </lineage>
</organism>
<evidence type="ECO:0000256" key="1">
    <source>
        <dbReference type="SAM" id="Phobius"/>
    </source>
</evidence>
<evidence type="ECO:0000313" key="3">
    <source>
        <dbReference type="Proteomes" id="UP000318741"/>
    </source>
</evidence>
<keyword evidence="1" id="KW-1133">Transmembrane helix</keyword>
<name>A0A517P3P2_9PLAN</name>
<dbReference type="KEGG" id="acaf:CA12_00560"/>
<dbReference type="Proteomes" id="UP000318741">
    <property type="component" value="Chromosome"/>
</dbReference>
<gene>
    <name evidence="2" type="ORF">CA12_00560</name>
</gene>
<dbReference type="EMBL" id="CP036265">
    <property type="protein sequence ID" value="QDT13988.1"/>
    <property type="molecule type" value="Genomic_DNA"/>
</dbReference>
<dbReference type="RefSeq" id="WP_165700453.1">
    <property type="nucleotide sequence ID" value="NZ_CP036265.1"/>
</dbReference>
<sequence length="112" mass="12611">MTDRAASPLAGASSVEELDRRWERERHRLSLPGKAPGSRYEPTYARAAFMSGTGYLAAWVLRTVLSEEPAARTALPAFVAAVATAGGLWLFWKTWRFNRARAAYRARREELR</sequence>